<evidence type="ECO:0000256" key="6">
    <source>
        <dbReference type="ARBA" id="ARBA00022989"/>
    </source>
</evidence>
<dbReference type="STRING" id="157783.LK03_14020"/>
<dbReference type="SUPFAM" id="SSF103190">
    <property type="entry name" value="Sensory domain-like"/>
    <property type="match status" value="1"/>
</dbReference>
<evidence type="ECO:0000256" key="8">
    <source>
        <dbReference type="ARBA" id="ARBA00023224"/>
    </source>
</evidence>
<evidence type="ECO:0000256" key="2">
    <source>
        <dbReference type="ARBA" id="ARBA00022475"/>
    </source>
</evidence>
<dbReference type="CDD" id="cd12912">
    <property type="entry name" value="PDC2_MCP_like"/>
    <property type="match status" value="1"/>
</dbReference>
<dbReference type="EMBL" id="CP009455">
    <property type="protein sequence ID" value="AIR90340.1"/>
    <property type="molecule type" value="Genomic_DNA"/>
</dbReference>
<dbReference type="Gene3D" id="3.30.450.20">
    <property type="entry name" value="PAS domain"/>
    <property type="match status" value="2"/>
</dbReference>
<dbReference type="InterPro" id="IPR033479">
    <property type="entry name" value="dCache_1"/>
</dbReference>
<dbReference type="PANTHER" id="PTHR32089">
    <property type="entry name" value="METHYL-ACCEPTING CHEMOTAXIS PROTEIN MCPB"/>
    <property type="match status" value="1"/>
</dbReference>
<dbReference type="PROSITE" id="PS50111">
    <property type="entry name" value="CHEMOTAXIS_TRANSDUC_2"/>
    <property type="match status" value="1"/>
</dbReference>
<dbReference type="PROSITE" id="PS50885">
    <property type="entry name" value="HAMP"/>
    <property type="match status" value="1"/>
</dbReference>
<evidence type="ECO:0000256" key="3">
    <source>
        <dbReference type="ARBA" id="ARBA00022481"/>
    </source>
</evidence>
<dbReference type="OrthoDB" id="7021108at2"/>
<keyword evidence="5 11" id="KW-0812">Transmembrane</keyword>
<evidence type="ECO:0000256" key="1">
    <source>
        <dbReference type="ARBA" id="ARBA00004651"/>
    </source>
</evidence>
<dbReference type="InterPro" id="IPR004089">
    <property type="entry name" value="MCPsignal_dom"/>
</dbReference>
<dbReference type="KEGG" id="psw:LK03_14020"/>
<dbReference type="CDD" id="cd11386">
    <property type="entry name" value="MCP_signal"/>
    <property type="match status" value="1"/>
</dbReference>
<keyword evidence="6 11" id="KW-1133">Transmembrane helix</keyword>
<evidence type="ECO:0000256" key="5">
    <source>
        <dbReference type="ARBA" id="ARBA00022692"/>
    </source>
</evidence>
<dbReference type="InterPro" id="IPR003660">
    <property type="entry name" value="HAMP_dom"/>
</dbReference>
<dbReference type="SUPFAM" id="SSF58104">
    <property type="entry name" value="Methyl-accepting chemotaxis protein (MCP) signaling domain"/>
    <property type="match status" value="1"/>
</dbReference>
<gene>
    <name evidence="14" type="ORF">LK03_14020</name>
</gene>
<dbReference type="GO" id="GO:0005886">
    <property type="term" value="C:plasma membrane"/>
    <property type="evidence" value="ECO:0007669"/>
    <property type="project" value="UniProtKB-SubCell"/>
</dbReference>
<dbReference type="GO" id="GO:0007165">
    <property type="term" value="P:signal transduction"/>
    <property type="evidence" value="ECO:0007669"/>
    <property type="project" value="UniProtKB-KW"/>
</dbReference>
<sequence length="628" mass="67461">MNLKFRHKILLSACAVVVLAFALFTLYNDYLQRSTITQNLESSMQQSGELTASSVQNWMSGRILVLENLAQDIAQQNAGDTLPGLVDQPSYTSNFLFTYFGQNNGVFTQRPDVSMPSDYDPRKRPWYSAAASAGQTVLTPPYMGAVGGMVVTIATPVKSRSNGELLGVVGGDLTLDTLVEIINSVDFGGIGHAFLVDREGQVIVAPDKTLVMKQLKDIYAGQNLELTSRLQDVTLDGSERLMSFAPVNGLPSAQWYIGLSIDKDKAYAALSKFRTSAIIAMLVAVAAIAALLSLLIPLLMRPLTVMGRAMRDIADGEGDLTKRLEVQQQDEFGEVANAFNRFVERIHTSIREVASATRQVHDLSEQVVGASNASITGSEEQSMRTNSVAAAINQLGAATQEIARNAADASQHASGASEQANDGRKVVDDAIGAMTSLSQKISESCQQIEVLNASTDEIGKILDVIKGISQQTNLLALNAAIEAARAGEAGRGFAVVADEVRNLAHRTQESAEEIHRMITSLQVGSREAVHTMHTSQVSSEQTVQVANQAGERLASVTQRIGEIDGMNQSVATATEEQTAVVESLNLDITQINALNQQGVENLNETLRHCDALSQQAGRLKQLVGSFGI</sequence>
<feature type="domain" description="HAMP" evidence="13">
    <location>
        <begin position="299"/>
        <end position="351"/>
    </location>
</feature>
<keyword evidence="15" id="KW-1185">Reference proteome</keyword>
<keyword evidence="2" id="KW-1003">Cell membrane</keyword>
<keyword evidence="3" id="KW-0488">Methylation</keyword>
<dbReference type="PANTHER" id="PTHR32089:SF39">
    <property type="entry name" value="METHYL-ACCEPTING CHEMOTAXIS PROTEIN HLYB"/>
    <property type="match status" value="1"/>
</dbReference>
<feature type="transmembrane region" description="Helical" evidence="11">
    <location>
        <begin position="277"/>
        <end position="300"/>
    </location>
</feature>
<evidence type="ECO:0000256" key="10">
    <source>
        <dbReference type="PROSITE-ProRule" id="PRU00284"/>
    </source>
</evidence>
<comment type="similarity">
    <text evidence="9">Belongs to the methyl-accepting chemotaxis (MCP) protein family.</text>
</comment>
<evidence type="ECO:0000313" key="14">
    <source>
        <dbReference type="EMBL" id="AIR90340.1"/>
    </source>
</evidence>
<reference evidence="14 15" key="1">
    <citation type="submission" date="2014-09" db="EMBL/GenBank/DDBJ databases">
        <authorList>
            <person name="Chan K.-G."/>
        </authorList>
    </citation>
    <scope>NUCLEOTIDE SEQUENCE [LARGE SCALE GENOMIC DNA]</scope>
    <source>
        <strain evidence="14 15">ND07</strain>
    </source>
</reference>
<evidence type="ECO:0000259" key="13">
    <source>
        <dbReference type="PROSITE" id="PS50885"/>
    </source>
</evidence>
<dbReference type="CDD" id="cd12913">
    <property type="entry name" value="PDC1_MCP_like"/>
    <property type="match status" value="1"/>
</dbReference>
<evidence type="ECO:0000259" key="12">
    <source>
        <dbReference type="PROSITE" id="PS50111"/>
    </source>
</evidence>
<dbReference type="Pfam" id="PF02743">
    <property type="entry name" value="dCache_1"/>
    <property type="match status" value="1"/>
</dbReference>
<dbReference type="InterPro" id="IPR029151">
    <property type="entry name" value="Sensor-like_sf"/>
</dbReference>
<dbReference type="SMART" id="SM00283">
    <property type="entry name" value="MA"/>
    <property type="match status" value="1"/>
</dbReference>
<keyword evidence="7 11" id="KW-0472">Membrane</keyword>
<keyword evidence="4" id="KW-0145">Chemotaxis</keyword>
<dbReference type="CDD" id="cd06225">
    <property type="entry name" value="HAMP"/>
    <property type="match status" value="1"/>
</dbReference>
<dbReference type="GO" id="GO:0006935">
    <property type="term" value="P:chemotaxis"/>
    <property type="evidence" value="ECO:0007669"/>
    <property type="project" value="UniProtKB-KW"/>
</dbReference>
<accession>A0A089WLZ4</accession>
<organism evidence="14 15">
    <name type="scientific">Pseudomonas cremoricolorata</name>
    <dbReference type="NCBI Taxonomy" id="157783"/>
    <lineage>
        <taxon>Bacteria</taxon>
        <taxon>Pseudomonadati</taxon>
        <taxon>Pseudomonadota</taxon>
        <taxon>Gammaproteobacteria</taxon>
        <taxon>Pseudomonadales</taxon>
        <taxon>Pseudomonadaceae</taxon>
        <taxon>Pseudomonas</taxon>
    </lineage>
</organism>
<dbReference type="Pfam" id="PF00015">
    <property type="entry name" value="MCPsignal"/>
    <property type="match status" value="1"/>
</dbReference>
<dbReference type="Gene3D" id="1.10.287.950">
    <property type="entry name" value="Methyl-accepting chemotaxis protein"/>
    <property type="match status" value="1"/>
</dbReference>
<protein>
    <submittedName>
        <fullName evidence="14">Chemotaxis protein</fullName>
    </submittedName>
</protein>
<evidence type="ECO:0000256" key="7">
    <source>
        <dbReference type="ARBA" id="ARBA00023136"/>
    </source>
</evidence>
<dbReference type="AlphaFoldDB" id="A0A089WLZ4"/>
<keyword evidence="8 10" id="KW-0807">Transducer</keyword>
<dbReference type="FunFam" id="1.10.287.950:FF:000001">
    <property type="entry name" value="Methyl-accepting chemotaxis sensory transducer"/>
    <property type="match status" value="1"/>
</dbReference>
<dbReference type="SMART" id="SM00304">
    <property type="entry name" value="HAMP"/>
    <property type="match status" value="1"/>
</dbReference>
<evidence type="ECO:0000256" key="11">
    <source>
        <dbReference type="SAM" id="Phobius"/>
    </source>
</evidence>
<dbReference type="eggNOG" id="COG0840">
    <property type="taxonomic scope" value="Bacteria"/>
</dbReference>
<dbReference type="Pfam" id="PF00672">
    <property type="entry name" value="HAMP"/>
    <property type="match status" value="1"/>
</dbReference>
<evidence type="ECO:0000313" key="15">
    <source>
        <dbReference type="Proteomes" id="UP000029493"/>
    </source>
</evidence>
<name>A0A089WLZ4_9PSED</name>
<comment type="subcellular location">
    <subcellularLocation>
        <location evidence="1">Cell membrane</location>
        <topology evidence="1">Multi-pass membrane protein</topology>
    </subcellularLocation>
</comment>
<proteinExistence type="inferred from homology"/>
<feature type="domain" description="Methyl-accepting transducer" evidence="12">
    <location>
        <begin position="356"/>
        <end position="592"/>
    </location>
</feature>
<evidence type="ECO:0000256" key="9">
    <source>
        <dbReference type="ARBA" id="ARBA00029447"/>
    </source>
</evidence>
<evidence type="ECO:0000256" key="4">
    <source>
        <dbReference type="ARBA" id="ARBA00022500"/>
    </source>
</evidence>
<dbReference type="Proteomes" id="UP000029493">
    <property type="component" value="Chromosome"/>
</dbReference>